<gene>
    <name evidence="2" type="ORF">RHS01_09364</name>
</gene>
<organism evidence="2 3">
    <name type="scientific">Rhizoctonia solani</name>
    <dbReference type="NCBI Taxonomy" id="456999"/>
    <lineage>
        <taxon>Eukaryota</taxon>
        <taxon>Fungi</taxon>
        <taxon>Dikarya</taxon>
        <taxon>Basidiomycota</taxon>
        <taxon>Agaricomycotina</taxon>
        <taxon>Agaricomycetes</taxon>
        <taxon>Cantharellales</taxon>
        <taxon>Ceratobasidiaceae</taxon>
        <taxon>Rhizoctonia</taxon>
    </lineage>
</organism>
<feature type="compositionally biased region" description="Low complexity" evidence="1">
    <location>
        <begin position="1"/>
        <end position="13"/>
    </location>
</feature>
<dbReference type="EMBL" id="JACYCF010000021">
    <property type="protein sequence ID" value="KAF8750343.1"/>
    <property type="molecule type" value="Genomic_DNA"/>
</dbReference>
<dbReference type="AlphaFoldDB" id="A0A8H7M1J4"/>
<sequence>MRSTPSKPSSSTSRKAHRADRIVAKEEAVVAQWKEQESAAKGGLGKNAKASAKGKGKAVDKPPNKVQKKTVPRCIDSDSKSEEDTTLTPELEAIRAASWSKWPVNLPVKLLKLFSNLRQKVLLRRSAQTQAAQTRPREAQARCQDKEPVSNKTPRATKRAKPDPTPEPEPKPEPELPAVTTQSALLCAQSPPLSLSLSLSPIVNRAQSEPETQPGGYPKPAERAASGFNSQAPEKRSSRRVPVQTRAGRKHTKNVAKALGPREGLRPHK</sequence>
<reference evidence="2" key="1">
    <citation type="submission" date="2020-09" db="EMBL/GenBank/DDBJ databases">
        <title>Comparative genome analyses of four rice-infecting Rhizoctonia solani isolates reveal extensive enrichment of homogalacturonan modification genes.</title>
        <authorList>
            <person name="Lee D.-Y."/>
            <person name="Jeon J."/>
            <person name="Kim K.-T."/>
            <person name="Cheong K."/>
            <person name="Song H."/>
            <person name="Choi G."/>
            <person name="Ko J."/>
            <person name="Opiyo S.O."/>
            <person name="Zuo S."/>
            <person name="Madhav S."/>
            <person name="Lee Y.-H."/>
            <person name="Wang G.-L."/>
        </authorList>
    </citation>
    <scope>NUCLEOTIDE SEQUENCE</scope>
    <source>
        <strain evidence="2">AG1-IA B2</strain>
    </source>
</reference>
<name>A0A8H7M1J4_9AGAM</name>
<dbReference type="Proteomes" id="UP000614334">
    <property type="component" value="Unassembled WGS sequence"/>
</dbReference>
<feature type="compositionally biased region" description="Basic and acidic residues" evidence="1">
    <location>
        <begin position="160"/>
        <end position="174"/>
    </location>
</feature>
<feature type="region of interest" description="Disordered" evidence="1">
    <location>
        <begin position="126"/>
        <end position="187"/>
    </location>
</feature>
<feature type="region of interest" description="Disordered" evidence="1">
    <location>
        <begin position="36"/>
        <end position="87"/>
    </location>
</feature>
<comment type="caution">
    <text evidence="2">The sequence shown here is derived from an EMBL/GenBank/DDBJ whole genome shotgun (WGS) entry which is preliminary data.</text>
</comment>
<protein>
    <submittedName>
        <fullName evidence="2">Uncharacterized protein</fullName>
    </submittedName>
</protein>
<feature type="region of interest" description="Disordered" evidence="1">
    <location>
        <begin position="204"/>
        <end position="269"/>
    </location>
</feature>
<evidence type="ECO:0000313" key="2">
    <source>
        <dbReference type="EMBL" id="KAF8750343.1"/>
    </source>
</evidence>
<feature type="compositionally biased region" description="Basic and acidic residues" evidence="1">
    <location>
        <begin position="135"/>
        <end position="149"/>
    </location>
</feature>
<accession>A0A8H7M1J4</accession>
<proteinExistence type="predicted"/>
<evidence type="ECO:0000256" key="1">
    <source>
        <dbReference type="SAM" id="MobiDB-lite"/>
    </source>
</evidence>
<feature type="region of interest" description="Disordered" evidence="1">
    <location>
        <begin position="1"/>
        <end position="23"/>
    </location>
</feature>
<evidence type="ECO:0000313" key="3">
    <source>
        <dbReference type="Proteomes" id="UP000614334"/>
    </source>
</evidence>